<name>X8APY8_MYCXE</name>
<dbReference type="EMBL" id="JAOB01000047">
    <property type="protein sequence ID" value="EUA33196.1"/>
    <property type="molecule type" value="Genomic_DNA"/>
</dbReference>
<gene>
    <name evidence="2" type="ORF">I553_7606</name>
</gene>
<protein>
    <submittedName>
        <fullName evidence="2">Uncharacterized protein</fullName>
    </submittedName>
</protein>
<feature type="region of interest" description="Disordered" evidence="1">
    <location>
        <begin position="122"/>
        <end position="153"/>
    </location>
</feature>
<evidence type="ECO:0000256" key="1">
    <source>
        <dbReference type="SAM" id="MobiDB-lite"/>
    </source>
</evidence>
<proteinExistence type="predicted"/>
<dbReference type="AlphaFoldDB" id="X8APY8"/>
<feature type="region of interest" description="Disordered" evidence="1">
    <location>
        <begin position="1"/>
        <end position="83"/>
    </location>
</feature>
<feature type="compositionally biased region" description="Low complexity" evidence="1">
    <location>
        <begin position="130"/>
        <end position="145"/>
    </location>
</feature>
<feature type="region of interest" description="Disordered" evidence="1">
    <location>
        <begin position="271"/>
        <end position="297"/>
    </location>
</feature>
<organism evidence="2">
    <name type="scientific">Mycobacterium xenopi 4042</name>
    <dbReference type="NCBI Taxonomy" id="1299334"/>
    <lineage>
        <taxon>Bacteria</taxon>
        <taxon>Bacillati</taxon>
        <taxon>Actinomycetota</taxon>
        <taxon>Actinomycetes</taxon>
        <taxon>Mycobacteriales</taxon>
        <taxon>Mycobacteriaceae</taxon>
        <taxon>Mycobacterium</taxon>
    </lineage>
</organism>
<accession>X8APY8</accession>
<comment type="caution">
    <text evidence="2">The sequence shown here is derived from an EMBL/GenBank/DDBJ whole genome shotgun (WGS) entry which is preliminary data.</text>
</comment>
<reference evidence="2" key="1">
    <citation type="submission" date="2014-01" db="EMBL/GenBank/DDBJ databases">
        <authorList>
            <person name="Brown-Elliot B."/>
            <person name="Wallace R."/>
            <person name="Lenaerts A."/>
            <person name="Ordway D."/>
            <person name="DeGroote M.A."/>
            <person name="Parker T."/>
            <person name="Sizemore C."/>
            <person name="Tallon L.J."/>
            <person name="Sadzewicz L.K."/>
            <person name="Sengamalay N."/>
            <person name="Fraser C.M."/>
            <person name="Hine E."/>
            <person name="Shefchek K.A."/>
            <person name="Das S.P."/>
            <person name="Tettelin H."/>
        </authorList>
    </citation>
    <scope>NUCLEOTIDE SEQUENCE [LARGE SCALE GENOMIC DNA]</scope>
    <source>
        <strain evidence="2">4042</strain>
    </source>
</reference>
<dbReference type="PATRIC" id="fig|1299334.3.peg.4986"/>
<sequence>MAARSPLYCLRQPPGGPHSPLDRRWCRTRRSGTTRSSQVSRADRTPARRLGPACAGRSRPPGSAPRGWRWPGARTAVGPPGALGELQAAGETVAGIDRPVATGLASRDRVPVDAVRTLGAGAGASGAGAGAASASGAGAGSSAAGPAPQDQALPPRGRRLSCLRCGSFSCLVSGCKLLRSGSVGSGAEGCVHVPGLTFRVGAGDERRRRRRDERPCDAGDDERLVDGLQYRSFRGARAPKQAHGCGPGAWLRRRWCFETCRVVPARQRGHDLPDGSLSRRLGGGCRRPQPHSHAGSVDSIFVCPSRAEKDRTRLD</sequence>
<evidence type="ECO:0000313" key="2">
    <source>
        <dbReference type="EMBL" id="EUA33196.1"/>
    </source>
</evidence>